<dbReference type="GO" id="GO:0003677">
    <property type="term" value="F:DNA binding"/>
    <property type="evidence" value="ECO:0007669"/>
    <property type="project" value="InterPro"/>
</dbReference>
<dbReference type="EMBL" id="CAJOBS010009303">
    <property type="protein sequence ID" value="CAF4934998.1"/>
    <property type="molecule type" value="Genomic_DNA"/>
</dbReference>
<gene>
    <name evidence="4" type="ORF">TOA249_LOCUS32998</name>
</gene>
<dbReference type="Pfam" id="PF04851">
    <property type="entry name" value="ResIII"/>
    <property type="match status" value="1"/>
</dbReference>
<dbReference type="Gene3D" id="3.40.50.300">
    <property type="entry name" value="P-loop containing nucleotide triphosphate hydrolases"/>
    <property type="match status" value="1"/>
</dbReference>
<evidence type="ECO:0000259" key="2">
    <source>
        <dbReference type="Pfam" id="PF13086"/>
    </source>
</evidence>
<accession>A0A821X2F4</accession>
<dbReference type="GO" id="GO:0016787">
    <property type="term" value="F:hydrolase activity"/>
    <property type="evidence" value="ECO:0007669"/>
    <property type="project" value="InterPro"/>
</dbReference>
<dbReference type="InterPro" id="IPR045055">
    <property type="entry name" value="DNA2/NAM7-like"/>
</dbReference>
<dbReference type="InterPro" id="IPR006935">
    <property type="entry name" value="Helicase/UvrB_N"/>
</dbReference>
<organism evidence="4 5">
    <name type="scientific">Rotaria socialis</name>
    <dbReference type="NCBI Taxonomy" id="392032"/>
    <lineage>
        <taxon>Eukaryota</taxon>
        <taxon>Metazoa</taxon>
        <taxon>Spiralia</taxon>
        <taxon>Gnathifera</taxon>
        <taxon>Rotifera</taxon>
        <taxon>Eurotatoria</taxon>
        <taxon>Bdelloidea</taxon>
        <taxon>Philodinida</taxon>
        <taxon>Philodinidae</taxon>
        <taxon>Rotaria</taxon>
    </lineage>
</organism>
<evidence type="ECO:0000259" key="1">
    <source>
        <dbReference type="Pfam" id="PF04851"/>
    </source>
</evidence>
<protein>
    <submittedName>
        <fullName evidence="4">Uncharacterized protein</fullName>
    </submittedName>
</protein>
<dbReference type="Pfam" id="PF13086">
    <property type="entry name" value="AAA_11"/>
    <property type="match status" value="1"/>
</dbReference>
<reference evidence="4" key="1">
    <citation type="submission" date="2021-02" db="EMBL/GenBank/DDBJ databases">
        <authorList>
            <person name="Nowell W R."/>
        </authorList>
    </citation>
    <scope>NUCLEOTIDE SEQUENCE</scope>
</reference>
<dbReference type="CDD" id="cd21407">
    <property type="entry name" value="1B_UPF1-like"/>
    <property type="match status" value="1"/>
</dbReference>
<dbReference type="InterPro" id="IPR027417">
    <property type="entry name" value="P-loop_NTPase"/>
</dbReference>
<dbReference type="GO" id="GO:0000184">
    <property type="term" value="P:nuclear-transcribed mRNA catabolic process, nonsense-mediated decay"/>
    <property type="evidence" value="ECO:0007669"/>
    <property type="project" value="TreeGrafter"/>
</dbReference>
<dbReference type="PANTHER" id="PTHR10887">
    <property type="entry name" value="DNA2/NAM7 HELICASE FAMILY"/>
    <property type="match status" value="1"/>
</dbReference>
<dbReference type="InterPro" id="IPR041677">
    <property type="entry name" value="DNA2/NAM7_AAA_11"/>
</dbReference>
<feature type="domain" description="Helicase/UvrB N-terminal" evidence="1">
    <location>
        <begin position="118"/>
        <end position="188"/>
    </location>
</feature>
<dbReference type="Pfam" id="PF18141">
    <property type="entry name" value="UPF1_1B_dom"/>
    <property type="match status" value="1"/>
</dbReference>
<dbReference type="PANTHER" id="PTHR10887:SF364">
    <property type="entry name" value="REGULATOR OF NONSENSE TRANSCRIPTS 1"/>
    <property type="match status" value="1"/>
</dbReference>
<feature type="domain" description="DNA2/NAM7 helicase helicase" evidence="2">
    <location>
        <begin position="218"/>
        <end position="322"/>
    </location>
</feature>
<sequence>MRLMAGDELRLRYVGDPMKSTWGGVGHVVKVPNNYGEEVGIELKISQGAPIDYSSNFVVEFVWKSTSFDRMQAALKTFAVDENSVSAYLYHRLLGHEVEDLVMKVTLPKRFSAPGLPELNHSQVYAVKTVLQRPLSLIQGPPGTGKTVTSATIVYHLVKQNQGQVLVCAPSNIAVDQLTEKIHKTGLKVVRLCAKSREALDSPVSFLALHNQVRNLESEPELKKLQQLKDETGELSSADEKRYRALKRKCESDLLRNADVICCTCVGSGDPRLSHGYQFRSILIDESTQATEPECMVPVVLGARQLILVGDHCQLGPVVMSKKAAKAGLSQSLFERLVVLGIRPIRLQVQYRMHP</sequence>
<evidence type="ECO:0000313" key="4">
    <source>
        <dbReference type="EMBL" id="CAF4934998.1"/>
    </source>
</evidence>
<evidence type="ECO:0000313" key="5">
    <source>
        <dbReference type="Proteomes" id="UP000663838"/>
    </source>
</evidence>
<dbReference type="AlphaFoldDB" id="A0A821X2F4"/>
<name>A0A821X2F4_9BILA</name>
<dbReference type="GO" id="GO:0003724">
    <property type="term" value="F:RNA helicase activity"/>
    <property type="evidence" value="ECO:0007669"/>
    <property type="project" value="TreeGrafter"/>
</dbReference>
<evidence type="ECO:0000259" key="3">
    <source>
        <dbReference type="Pfam" id="PF18141"/>
    </source>
</evidence>
<proteinExistence type="predicted"/>
<dbReference type="SUPFAM" id="SSF52540">
    <property type="entry name" value="P-loop containing nucleoside triphosphate hydrolases"/>
    <property type="match status" value="1"/>
</dbReference>
<feature type="domain" description="UPF1" evidence="3">
    <location>
        <begin position="1"/>
        <end position="62"/>
    </location>
</feature>
<feature type="non-terminal residue" evidence="4">
    <location>
        <position position="355"/>
    </location>
</feature>
<dbReference type="InterPro" id="IPR040812">
    <property type="entry name" value="UPF1_1B_dom"/>
</dbReference>
<dbReference type="GO" id="GO:0005737">
    <property type="term" value="C:cytoplasm"/>
    <property type="evidence" value="ECO:0007669"/>
    <property type="project" value="TreeGrafter"/>
</dbReference>
<dbReference type="Gene3D" id="6.10.140.1240">
    <property type="match status" value="1"/>
</dbReference>
<dbReference type="CDD" id="cd18039">
    <property type="entry name" value="DEXXQc_UPF1"/>
    <property type="match status" value="1"/>
</dbReference>
<dbReference type="Gene3D" id="2.40.30.230">
    <property type="match status" value="1"/>
</dbReference>
<dbReference type="Proteomes" id="UP000663838">
    <property type="component" value="Unassembled WGS sequence"/>
</dbReference>
<dbReference type="GO" id="GO:0005524">
    <property type="term" value="F:ATP binding"/>
    <property type="evidence" value="ECO:0007669"/>
    <property type="project" value="InterPro"/>
</dbReference>
<comment type="caution">
    <text evidence="4">The sequence shown here is derived from an EMBL/GenBank/DDBJ whole genome shotgun (WGS) entry which is preliminary data.</text>
</comment>